<comment type="caution">
    <text evidence="4">The sequence shown here is derived from an EMBL/GenBank/DDBJ whole genome shotgun (WGS) entry which is preliminary data.</text>
</comment>
<evidence type="ECO:0000313" key="4">
    <source>
        <dbReference type="EMBL" id="MBD8023427.1"/>
    </source>
</evidence>
<dbReference type="InterPro" id="IPR018702">
    <property type="entry name" value="DUF2207"/>
</dbReference>
<feature type="compositionally biased region" description="Low complexity" evidence="1">
    <location>
        <begin position="640"/>
        <end position="659"/>
    </location>
</feature>
<evidence type="ECO:0000313" key="5">
    <source>
        <dbReference type="Proteomes" id="UP000602532"/>
    </source>
</evidence>
<keyword evidence="2" id="KW-1133">Transmembrane helix</keyword>
<accession>A0ABR8X2T7</accession>
<gene>
    <name evidence="4" type="ORF">H9622_07465</name>
</gene>
<keyword evidence="2" id="KW-0812">Transmembrane</keyword>
<feature type="transmembrane region" description="Helical" evidence="2">
    <location>
        <begin position="461"/>
        <end position="480"/>
    </location>
</feature>
<keyword evidence="5" id="KW-1185">Reference proteome</keyword>
<feature type="region of interest" description="Disordered" evidence="1">
    <location>
        <begin position="636"/>
        <end position="679"/>
    </location>
</feature>
<keyword evidence="2" id="KW-0472">Membrane</keyword>
<evidence type="ECO:0000256" key="2">
    <source>
        <dbReference type="SAM" id="Phobius"/>
    </source>
</evidence>
<feature type="domain" description="DUF2207" evidence="3">
    <location>
        <begin position="86"/>
        <end position="215"/>
    </location>
</feature>
<protein>
    <submittedName>
        <fullName evidence="4">DUF2207 domain-containing protein</fullName>
    </submittedName>
</protein>
<feature type="transmembrane region" description="Helical" evidence="2">
    <location>
        <begin position="492"/>
        <end position="515"/>
    </location>
</feature>
<reference evidence="4 5" key="1">
    <citation type="submission" date="2020-08" db="EMBL/GenBank/DDBJ databases">
        <title>A Genomic Blueprint of the Chicken Gut Microbiome.</title>
        <authorList>
            <person name="Gilroy R."/>
            <person name="Ravi A."/>
            <person name="Getino M."/>
            <person name="Pursley I."/>
            <person name="Horton D.L."/>
            <person name="Alikhan N.-F."/>
            <person name="Baker D."/>
            <person name="Gharbi K."/>
            <person name="Hall N."/>
            <person name="Watson M."/>
            <person name="Adriaenssens E.M."/>
            <person name="Foster-Nyarko E."/>
            <person name="Jarju S."/>
            <person name="Secka A."/>
            <person name="Antonio M."/>
            <person name="Oren A."/>
            <person name="Chaudhuri R."/>
            <person name="La Ragione R.M."/>
            <person name="Hildebrand F."/>
            <person name="Pallen M.J."/>
        </authorList>
    </citation>
    <scope>NUCLEOTIDE SEQUENCE [LARGE SCALE GENOMIC DNA]</scope>
    <source>
        <strain evidence="4 5">Sa1CUA4</strain>
    </source>
</reference>
<evidence type="ECO:0000256" key="1">
    <source>
        <dbReference type="SAM" id="MobiDB-lite"/>
    </source>
</evidence>
<dbReference type="EMBL" id="JACSPM010000002">
    <property type="protein sequence ID" value="MBD8023427.1"/>
    <property type="molecule type" value="Genomic_DNA"/>
</dbReference>
<evidence type="ECO:0000259" key="3">
    <source>
        <dbReference type="Pfam" id="PF09972"/>
    </source>
</evidence>
<dbReference type="Pfam" id="PF09972">
    <property type="entry name" value="DUF2207"/>
    <property type="match status" value="1"/>
</dbReference>
<dbReference type="RefSeq" id="WP_191765776.1">
    <property type="nucleotide sequence ID" value="NZ_JACSPM010000002.1"/>
</dbReference>
<name>A0ABR8X2T7_9MICO</name>
<organism evidence="4 5">
    <name type="scientific">Microbacterium gallinarum</name>
    <dbReference type="NCBI Taxonomy" id="2762209"/>
    <lineage>
        <taxon>Bacteria</taxon>
        <taxon>Bacillati</taxon>
        <taxon>Actinomycetota</taxon>
        <taxon>Actinomycetes</taxon>
        <taxon>Micrococcales</taxon>
        <taxon>Microbacteriaceae</taxon>
        <taxon>Microbacterium</taxon>
    </lineage>
</organism>
<feature type="compositionally biased region" description="Gly residues" evidence="1">
    <location>
        <begin position="660"/>
        <end position="679"/>
    </location>
</feature>
<dbReference type="Proteomes" id="UP000602532">
    <property type="component" value="Unassembled WGS sequence"/>
</dbReference>
<proteinExistence type="predicted"/>
<feature type="transmembrane region" description="Helical" evidence="2">
    <location>
        <begin position="300"/>
        <end position="326"/>
    </location>
</feature>
<sequence length="679" mass="70999">MGHRGRLTLTTVALAIIVVGAVLAAVLALVVTRPASEPAAVAGRGGERGAEAAFRAQAAGSVDDLTFDSFEADYWLARAADGNSRLVTSETIVARFPEFDQNKGIVRALPRTDSGVDLGTAVVDVTAADGAPIPWWTEGDEDWVYVLTGDDDYVRGVQTYVITYLQHDVVLRYDDTDADEFYWDTVGTDHAQPFGEVTARVHIAGDAASGLLEGRAFCYTGPAGSTEQCDMAGPTPDADWPDVASLWLELPMTGESDAVAVAFTAGDQNLGPNENVTLAIGFAQGTFAAPSPPPPPPYPWWQWILPALALLAGVGGLVFILVVGVAARRNPDDSPVVVQYSPPPDESVTLSAGVLDVPERALAAHVVDLAVRDKIEIRATGDRDDPEDFHLVLIDREGLQHDDRRVIDTLFGKAAAAGADVDLGSFARTPPGRAVTYVRRIDTFTTQRGYRAPLPSWIKTVRGAVQTSGLVLALLLIFVGDGSWEVLGPLGAVGSLIYIAAIASGFFAGFGLPLFSTPNTVLTRAGGAHRTYLDGIRAYLRLAEEDRLRAAQAPQTADLVSAGVRPYGDAPNGPGADVVNVYERLLPYAVLFGMEREWVGVIRNAAPVAVGAVPLFDAVTSRALSDASRSIGRLAATPVSSGRSSGARSSSGSGWSSSGGSSGGGFSGGGGGGGGFGGR</sequence>